<keyword evidence="1" id="KW-0812">Transmembrane</keyword>
<protein>
    <submittedName>
        <fullName evidence="2">Uncharacterized protein</fullName>
    </submittedName>
</protein>
<dbReference type="PANTHER" id="PTHR42305:SF1">
    <property type="entry name" value="MEMBRANE PROTEIN RV1733C-RELATED"/>
    <property type="match status" value="1"/>
</dbReference>
<name>A0ABW1B695_9ACTN</name>
<dbReference type="EMBL" id="JBHSNZ010000006">
    <property type="protein sequence ID" value="MFC5808218.1"/>
    <property type="molecule type" value="Genomic_DNA"/>
</dbReference>
<dbReference type="PANTHER" id="PTHR42305">
    <property type="entry name" value="MEMBRANE PROTEIN RV1733C-RELATED"/>
    <property type="match status" value="1"/>
</dbReference>
<proteinExistence type="predicted"/>
<accession>A0ABW1B695</accession>
<dbReference type="InterPro" id="IPR039708">
    <property type="entry name" value="MT1774/Rv1733c-like"/>
</dbReference>
<reference evidence="3" key="1">
    <citation type="journal article" date="2019" name="Int. J. Syst. Evol. Microbiol.">
        <title>The Global Catalogue of Microorganisms (GCM) 10K type strain sequencing project: providing services to taxonomists for standard genome sequencing and annotation.</title>
        <authorList>
            <consortium name="The Broad Institute Genomics Platform"/>
            <consortium name="The Broad Institute Genome Sequencing Center for Infectious Disease"/>
            <person name="Wu L."/>
            <person name="Ma J."/>
        </authorList>
    </citation>
    <scope>NUCLEOTIDE SEQUENCE [LARGE SCALE GENOMIC DNA]</scope>
    <source>
        <strain evidence="3">JCM 9918</strain>
    </source>
</reference>
<keyword evidence="1" id="KW-0472">Membrane</keyword>
<gene>
    <name evidence="2" type="ORF">ACFQGO_11965</name>
</gene>
<evidence type="ECO:0000313" key="3">
    <source>
        <dbReference type="Proteomes" id="UP001596112"/>
    </source>
</evidence>
<comment type="caution">
    <text evidence="2">The sequence shown here is derived from an EMBL/GenBank/DDBJ whole genome shotgun (WGS) entry which is preliminary data.</text>
</comment>
<dbReference type="RefSeq" id="WP_272169571.1">
    <property type="nucleotide sequence ID" value="NZ_JAQOSL010000011.1"/>
</dbReference>
<evidence type="ECO:0000256" key="1">
    <source>
        <dbReference type="SAM" id="Phobius"/>
    </source>
</evidence>
<sequence>MRAIGGLGAFAGLWRWRRNPLRRTTDLVEAWLAFAALTLILVAAPLVGAVVGTAAQDSLQQAVRDQRAARHLVTATVVKRVAGYPFDPDPETSTSRDRHSRVVADWTAPDGTARHGTVMSGLKDPRPGKRFALWTDAQGRTVGRPLDSATATTHAVLAGFGATVLAAGCVEGCRRLIVWRMIRHRYARWDQAWDKAGPDWGRTGTGS</sequence>
<evidence type="ECO:0000313" key="2">
    <source>
        <dbReference type="EMBL" id="MFC5808218.1"/>
    </source>
</evidence>
<organism evidence="2 3">
    <name type="scientific">Streptomyces heilongjiangensis</name>
    <dbReference type="NCBI Taxonomy" id="945052"/>
    <lineage>
        <taxon>Bacteria</taxon>
        <taxon>Bacillati</taxon>
        <taxon>Actinomycetota</taxon>
        <taxon>Actinomycetes</taxon>
        <taxon>Kitasatosporales</taxon>
        <taxon>Streptomycetaceae</taxon>
        <taxon>Streptomyces</taxon>
    </lineage>
</organism>
<keyword evidence="3" id="KW-1185">Reference proteome</keyword>
<keyword evidence="1" id="KW-1133">Transmembrane helix</keyword>
<feature type="transmembrane region" description="Helical" evidence="1">
    <location>
        <begin position="31"/>
        <end position="55"/>
    </location>
</feature>
<dbReference type="Proteomes" id="UP001596112">
    <property type="component" value="Unassembled WGS sequence"/>
</dbReference>